<dbReference type="InterPro" id="IPR036396">
    <property type="entry name" value="Cyt_P450_sf"/>
</dbReference>
<reference evidence="1" key="1">
    <citation type="submission" date="2020-04" db="EMBL/GenBank/DDBJ databases">
        <authorList>
            <person name="Alioto T."/>
            <person name="Alioto T."/>
            <person name="Gomez Garrido J."/>
        </authorList>
    </citation>
    <scope>NUCLEOTIDE SEQUENCE</scope>
    <source>
        <strain evidence="1">A484AB</strain>
    </source>
</reference>
<evidence type="ECO:0000313" key="1">
    <source>
        <dbReference type="EMBL" id="CAB3994615.1"/>
    </source>
</evidence>
<name>A0A6S7GSK0_PARCT</name>
<dbReference type="OrthoDB" id="3934656at2759"/>
<dbReference type="GO" id="GO:0016705">
    <property type="term" value="F:oxidoreductase activity, acting on paired donors, with incorporation or reduction of molecular oxygen"/>
    <property type="evidence" value="ECO:0007669"/>
    <property type="project" value="InterPro"/>
</dbReference>
<dbReference type="SUPFAM" id="SSF48264">
    <property type="entry name" value="Cytochrome P450"/>
    <property type="match status" value="1"/>
</dbReference>
<dbReference type="GO" id="GO:0016829">
    <property type="term" value="F:lyase activity"/>
    <property type="evidence" value="ECO:0007669"/>
    <property type="project" value="UniProtKB-KW"/>
</dbReference>
<proteinExistence type="predicted"/>
<protein>
    <submittedName>
        <fullName evidence="1">Steroid 17-alpha-hydroxylase 17,20 lyase-like</fullName>
    </submittedName>
</protein>
<gene>
    <name evidence="1" type="ORF">PACLA_8A081110</name>
</gene>
<dbReference type="GO" id="GO:0005506">
    <property type="term" value="F:iron ion binding"/>
    <property type="evidence" value="ECO:0007669"/>
    <property type="project" value="InterPro"/>
</dbReference>
<keyword evidence="2" id="KW-1185">Reference proteome</keyword>
<accession>A0A6S7GSK0</accession>
<dbReference type="Proteomes" id="UP001152795">
    <property type="component" value="Unassembled WGS sequence"/>
</dbReference>
<comment type="caution">
    <text evidence="1">The sequence shown here is derived from an EMBL/GenBank/DDBJ whole genome shotgun (WGS) entry which is preliminary data.</text>
</comment>
<sequence>MAIDLNPEYRLRRKAMNMALHIFGEGKKAPNENINDQLDEFFMAIEKPDGKPFYPPEIVERSIASHLWGWVTCKTDNISDGTADKLLDFNRTFFGLVPILKYFPTKHVLTVKYVKRRLHELFVTETIETRRPIKKGKKRDIMDSLLAFCIKFGLKTDCVSFLSADIILAGADIQPGHFLFGFCYT</sequence>
<dbReference type="Gene3D" id="1.10.630.10">
    <property type="entry name" value="Cytochrome P450"/>
    <property type="match status" value="1"/>
</dbReference>
<keyword evidence="1" id="KW-0456">Lyase</keyword>
<organism evidence="1 2">
    <name type="scientific">Paramuricea clavata</name>
    <name type="common">Red gorgonian</name>
    <name type="synonym">Violescent sea-whip</name>
    <dbReference type="NCBI Taxonomy" id="317549"/>
    <lineage>
        <taxon>Eukaryota</taxon>
        <taxon>Metazoa</taxon>
        <taxon>Cnidaria</taxon>
        <taxon>Anthozoa</taxon>
        <taxon>Octocorallia</taxon>
        <taxon>Malacalcyonacea</taxon>
        <taxon>Plexauridae</taxon>
        <taxon>Paramuricea</taxon>
    </lineage>
</organism>
<dbReference type="AlphaFoldDB" id="A0A6S7GSK0"/>
<dbReference type="GO" id="GO:0020037">
    <property type="term" value="F:heme binding"/>
    <property type="evidence" value="ECO:0007669"/>
    <property type="project" value="InterPro"/>
</dbReference>
<evidence type="ECO:0000313" key="2">
    <source>
        <dbReference type="Proteomes" id="UP001152795"/>
    </source>
</evidence>
<dbReference type="EMBL" id="CACRXK020002500">
    <property type="protein sequence ID" value="CAB3994615.1"/>
    <property type="molecule type" value="Genomic_DNA"/>
</dbReference>
<dbReference type="GO" id="GO:0004497">
    <property type="term" value="F:monooxygenase activity"/>
    <property type="evidence" value="ECO:0007669"/>
    <property type="project" value="InterPro"/>
</dbReference>